<keyword evidence="1" id="KW-0812">Transmembrane</keyword>
<dbReference type="Pfam" id="PF14238">
    <property type="entry name" value="DUF4340"/>
    <property type="match status" value="1"/>
</dbReference>
<keyword evidence="4" id="KW-1185">Reference proteome</keyword>
<keyword evidence="1" id="KW-1133">Transmembrane helix</keyword>
<feature type="domain" description="DUF4340" evidence="2">
    <location>
        <begin position="75"/>
        <end position="247"/>
    </location>
</feature>
<gene>
    <name evidence="3" type="ORF">GGQ92_001026</name>
</gene>
<dbReference type="AlphaFoldDB" id="A0A841RM75"/>
<evidence type="ECO:0000313" key="3">
    <source>
        <dbReference type="EMBL" id="MBB6512245.1"/>
    </source>
</evidence>
<accession>A0A841RM75</accession>
<dbReference type="Proteomes" id="UP000572212">
    <property type="component" value="Unassembled WGS sequence"/>
</dbReference>
<evidence type="ECO:0000259" key="2">
    <source>
        <dbReference type="Pfam" id="PF14238"/>
    </source>
</evidence>
<keyword evidence="1" id="KW-0472">Membrane</keyword>
<name>A0A841RM75_9BACI</name>
<evidence type="ECO:0000313" key="4">
    <source>
        <dbReference type="Proteomes" id="UP000572212"/>
    </source>
</evidence>
<dbReference type="EMBL" id="JACHON010000002">
    <property type="protein sequence ID" value="MBB6512245.1"/>
    <property type="molecule type" value="Genomic_DNA"/>
</dbReference>
<feature type="transmembrane region" description="Helical" evidence="1">
    <location>
        <begin position="7"/>
        <end position="26"/>
    </location>
</feature>
<comment type="caution">
    <text evidence="3">The sequence shown here is derived from an EMBL/GenBank/DDBJ whole genome shotgun (WGS) entry which is preliminary data.</text>
</comment>
<evidence type="ECO:0000256" key="1">
    <source>
        <dbReference type="SAM" id="Phobius"/>
    </source>
</evidence>
<protein>
    <recommendedName>
        <fullName evidence="2">DUF4340 domain-containing protein</fullName>
    </recommendedName>
</protein>
<proteinExistence type="predicted"/>
<reference evidence="3 4" key="1">
    <citation type="submission" date="2020-08" db="EMBL/GenBank/DDBJ databases">
        <title>Genomic Encyclopedia of Type Strains, Phase IV (KMG-IV): sequencing the most valuable type-strain genomes for metagenomic binning, comparative biology and taxonomic classification.</title>
        <authorList>
            <person name="Goeker M."/>
        </authorList>
    </citation>
    <scope>NUCLEOTIDE SEQUENCE [LARGE SCALE GENOMIC DNA]</scope>
    <source>
        <strain evidence="3 4">DSM 11805</strain>
    </source>
</reference>
<dbReference type="RefSeq" id="WP_184245265.1">
    <property type="nucleotide sequence ID" value="NZ_BAAACU010000002.1"/>
</dbReference>
<dbReference type="InterPro" id="IPR025641">
    <property type="entry name" value="DUF4340"/>
</dbReference>
<sequence length="446" mass="51380">MTMKKSKIIGITVAIIVISMILTIVMNMRASSDKEETVEHVELFTDLGEIQAFRVLANEKVEATKIKNSWEVDGIEQKLEAEKLDALIHTIRNLKGKEVAIARKDVHLDFPNVTVELTDDDGNTQSFSVGQLNNNQTKYYVEHRETQTIYLVDRQYIETIPLKPSDLMDQRLVTIPINELVEIVIFNGTEEIVLKRDAPYTKEEKIAHISGWYMWKPYEGIYSVTFQAMEEIYQGIPELKLSNVVQDDTETGIEESDFHITFRSKTEEETLFIGNPAKNNHYYISREDNNETMTINTELLEPFSKQSFDMIDKFMHIVALEVTKDIKIKTSQKTYHLEIEQQNDGLAITLNNQEIEDNAFKKVYPYLAGLTFDTYVGNQTTNSNNAEIEIAYTIETEEKGELTERIALIPINNESYLIQKETGASEFSIRKEKIEETFKQLDNLLK</sequence>
<organism evidence="3 4">
    <name type="scientific">Gracilibacillus halotolerans</name>
    <dbReference type="NCBI Taxonomy" id="74386"/>
    <lineage>
        <taxon>Bacteria</taxon>
        <taxon>Bacillati</taxon>
        <taxon>Bacillota</taxon>
        <taxon>Bacilli</taxon>
        <taxon>Bacillales</taxon>
        <taxon>Bacillaceae</taxon>
        <taxon>Gracilibacillus</taxon>
    </lineage>
</organism>